<protein>
    <submittedName>
        <fullName evidence="1">Uncharacterized protein</fullName>
    </submittedName>
</protein>
<dbReference type="EMBL" id="JBHUOX010000013">
    <property type="protein sequence ID" value="MFD3001979.1"/>
    <property type="molecule type" value="Genomic_DNA"/>
</dbReference>
<name>A0ABW6BW04_9BACT</name>
<proteinExistence type="predicted"/>
<gene>
    <name evidence="1" type="ORF">ACFS7Z_16525</name>
</gene>
<reference evidence="2" key="1">
    <citation type="journal article" date="2019" name="Int. J. Syst. Evol. Microbiol.">
        <title>The Global Catalogue of Microorganisms (GCM) 10K type strain sequencing project: providing services to taxonomists for standard genome sequencing and annotation.</title>
        <authorList>
            <consortium name="The Broad Institute Genomics Platform"/>
            <consortium name="The Broad Institute Genome Sequencing Center for Infectious Disease"/>
            <person name="Wu L."/>
            <person name="Ma J."/>
        </authorList>
    </citation>
    <scope>NUCLEOTIDE SEQUENCE [LARGE SCALE GENOMIC DNA]</scope>
    <source>
        <strain evidence="2">KCTC 23984</strain>
    </source>
</reference>
<evidence type="ECO:0000313" key="1">
    <source>
        <dbReference type="EMBL" id="MFD3001979.1"/>
    </source>
</evidence>
<comment type="caution">
    <text evidence="1">The sequence shown here is derived from an EMBL/GenBank/DDBJ whole genome shotgun (WGS) entry which is preliminary data.</text>
</comment>
<accession>A0ABW6BW04</accession>
<evidence type="ECO:0000313" key="2">
    <source>
        <dbReference type="Proteomes" id="UP001597641"/>
    </source>
</evidence>
<sequence length="82" mass="9525">METATFNYLHVTLGKREALNLYYRLTGFIREHDTIGFSRFMAFRDSSLKDDALMEFVLDIMVTRHQDMLVQFMPATGNTVNA</sequence>
<dbReference type="RefSeq" id="WP_377486864.1">
    <property type="nucleotide sequence ID" value="NZ_JBHUOX010000013.1"/>
</dbReference>
<organism evidence="1 2">
    <name type="scientific">Pontibacter toksunensis</name>
    <dbReference type="NCBI Taxonomy" id="1332631"/>
    <lineage>
        <taxon>Bacteria</taxon>
        <taxon>Pseudomonadati</taxon>
        <taxon>Bacteroidota</taxon>
        <taxon>Cytophagia</taxon>
        <taxon>Cytophagales</taxon>
        <taxon>Hymenobacteraceae</taxon>
        <taxon>Pontibacter</taxon>
    </lineage>
</organism>
<dbReference type="Proteomes" id="UP001597641">
    <property type="component" value="Unassembled WGS sequence"/>
</dbReference>
<keyword evidence="2" id="KW-1185">Reference proteome</keyword>